<comment type="subcellular location">
    <subcellularLocation>
        <location evidence="1">Cell membrane</location>
        <topology evidence="1">Multi-pass membrane protein</topology>
    </subcellularLocation>
</comment>
<keyword evidence="2" id="KW-0813">Transport</keyword>
<dbReference type="Proteomes" id="UP000262195">
    <property type="component" value="Unassembled WGS sequence"/>
</dbReference>
<evidence type="ECO:0000256" key="1">
    <source>
        <dbReference type="ARBA" id="ARBA00004651"/>
    </source>
</evidence>
<evidence type="ECO:0000256" key="2">
    <source>
        <dbReference type="ARBA" id="ARBA00022448"/>
    </source>
</evidence>
<evidence type="ECO:0000313" key="10">
    <source>
        <dbReference type="EMBL" id="HCS93350.1"/>
    </source>
</evidence>
<reference evidence="10 11" key="1">
    <citation type="journal article" date="2018" name="Nat. Biotechnol.">
        <title>A standardized bacterial taxonomy based on genome phylogeny substantially revises the tree of life.</title>
        <authorList>
            <person name="Parks D.H."/>
            <person name="Chuvochina M."/>
            <person name="Waite D.W."/>
            <person name="Rinke C."/>
            <person name="Skarshewski A."/>
            <person name="Chaumeil P.A."/>
            <person name="Hugenholtz P."/>
        </authorList>
    </citation>
    <scope>NUCLEOTIDE SEQUENCE [LARGE SCALE GENOMIC DNA]</scope>
    <source>
        <strain evidence="10">UBA11306</strain>
    </source>
</reference>
<dbReference type="STRING" id="1121105.GCA_000421665_00090"/>
<keyword evidence="4 10" id="KW-0762">Sugar transport</keyword>
<sequence length="338" mass="35069">MMNILNGVSVGAVVSLVPAALLGNVMLALLPIFPMAKTIIDISNLSMILLAPVSALVSSRLFKLTAIQSATLALVALVGAKNWQIDNGIFMIKGTGDILNIIITLCLGVYFIQLVGSRLKAYNILLLPTLTLVIVGSISTILYPIVAQITTALGELISQVTLVQPVLMGILMAVIFGIMIISPISTVAVALTISLEGIASGTANLGITACGFTLALLGLKANGVGGSLVHFLGSPKVQMANVVGHPKIVIPVILNAAILGGLGAIFEIQGTPLSAGFGFSGLVGPLAAYNAGDQSMQSVLVIILLFFVLPTALAIIARLLFINKQQLISDDDLKLRID</sequence>
<gene>
    <name evidence="10" type="ORF">DIW15_01410</name>
</gene>
<dbReference type="Pfam" id="PF13303">
    <property type="entry name" value="PTS_EIIC_2"/>
    <property type="match status" value="1"/>
</dbReference>
<keyword evidence="3" id="KW-1003">Cell membrane</keyword>
<accession>A0A3D4S3M3</accession>
<feature type="transmembrane region" description="Helical" evidence="8">
    <location>
        <begin position="166"/>
        <end position="193"/>
    </location>
</feature>
<keyword evidence="6 8" id="KW-1133">Transmembrane helix</keyword>
<evidence type="ECO:0000256" key="8">
    <source>
        <dbReference type="SAM" id="Phobius"/>
    </source>
</evidence>
<evidence type="ECO:0000259" key="9">
    <source>
        <dbReference type="Pfam" id="PF13303"/>
    </source>
</evidence>
<feature type="transmembrane region" description="Helical" evidence="8">
    <location>
        <begin position="89"/>
        <end position="112"/>
    </location>
</feature>
<dbReference type="GO" id="GO:0008982">
    <property type="term" value="F:protein-N(PI)-phosphohistidine-sugar phosphotransferase activity"/>
    <property type="evidence" value="ECO:0007669"/>
    <property type="project" value="InterPro"/>
</dbReference>
<feature type="transmembrane region" description="Helical" evidence="8">
    <location>
        <begin position="39"/>
        <end position="57"/>
    </location>
</feature>
<dbReference type="InterPro" id="IPR003352">
    <property type="entry name" value="PTS_EIIC"/>
</dbReference>
<evidence type="ECO:0000256" key="4">
    <source>
        <dbReference type="ARBA" id="ARBA00022597"/>
    </source>
</evidence>
<evidence type="ECO:0000256" key="6">
    <source>
        <dbReference type="ARBA" id="ARBA00022989"/>
    </source>
</evidence>
<evidence type="ECO:0000256" key="7">
    <source>
        <dbReference type="ARBA" id="ARBA00023136"/>
    </source>
</evidence>
<evidence type="ECO:0000313" key="11">
    <source>
        <dbReference type="Proteomes" id="UP000262195"/>
    </source>
</evidence>
<name>A0A3D4S3M3_9ENTE</name>
<feature type="domain" description="Phosphotransferase system EIIC" evidence="9">
    <location>
        <begin position="2"/>
        <end position="334"/>
    </location>
</feature>
<dbReference type="EMBL" id="DQHO01000013">
    <property type="protein sequence ID" value="HCS93350.1"/>
    <property type="molecule type" value="Genomic_DNA"/>
</dbReference>
<feature type="transmembrane region" description="Helical" evidence="8">
    <location>
        <begin position="12"/>
        <end position="33"/>
    </location>
</feature>
<feature type="transmembrane region" description="Helical" evidence="8">
    <location>
        <begin position="248"/>
        <end position="266"/>
    </location>
</feature>
<comment type="caution">
    <text evidence="10">The sequence shown here is derived from an EMBL/GenBank/DDBJ whole genome shotgun (WGS) entry which is preliminary data.</text>
</comment>
<organism evidence="10 11">
    <name type="scientific">Bavariicoccus seileri</name>
    <dbReference type="NCBI Taxonomy" id="549685"/>
    <lineage>
        <taxon>Bacteria</taxon>
        <taxon>Bacillati</taxon>
        <taxon>Bacillota</taxon>
        <taxon>Bacilli</taxon>
        <taxon>Lactobacillales</taxon>
        <taxon>Enterococcaceae</taxon>
        <taxon>Bavariicoccus</taxon>
    </lineage>
</organism>
<feature type="transmembrane region" description="Helical" evidence="8">
    <location>
        <begin position="205"/>
        <end position="228"/>
    </location>
</feature>
<feature type="transmembrane region" description="Helical" evidence="8">
    <location>
        <begin position="124"/>
        <end position="146"/>
    </location>
</feature>
<dbReference type="AlphaFoldDB" id="A0A3D4S3M3"/>
<evidence type="ECO:0000256" key="5">
    <source>
        <dbReference type="ARBA" id="ARBA00022692"/>
    </source>
</evidence>
<protein>
    <submittedName>
        <fullName evidence="10">PTS sugar transporter subunit IIC</fullName>
    </submittedName>
</protein>
<feature type="transmembrane region" description="Helical" evidence="8">
    <location>
        <begin position="298"/>
        <end position="321"/>
    </location>
</feature>
<proteinExistence type="predicted"/>
<dbReference type="GO" id="GO:0005886">
    <property type="term" value="C:plasma membrane"/>
    <property type="evidence" value="ECO:0007669"/>
    <property type="project" value="UniProtKB-SubCell"/>
</dbReference>
<keyword evidence="5 8" id="KW-0812">Transmembrane</keyword>
<evidence type="ECO:0000256" key="3">
    <source>
        <dbReference type="ARBA" id="ARBA00022475"/>
    </source>
</evidence>
<keyword evidence="7 8" id="KW-0472">Membrane</keyword>
<dbReference type="GO" id="GO:0009401">
    <property type="term" value="P:phosphoenolpyruvate-dependent sugar phosphotransferase system"/>
    <property type="evidence" value="ECO:0007669"/>
    <property type="project" value="InterPro"/>
</dbReference>